<sequence length="86" mass="9829">MNWQLLARHGVELVLKADSSHSVSLTEMDSSETRKINPEKAPWEGVFPVKLYPHTNSLLKPMTYKNVRIFTTGVLTMLREGVYKPD</sequence>
<dbReference type="Proteomes" id="UP001172645">
    <property type="component" value="Unassembled WGS sequence"/>
</dbReference>
<dbReference type="RefSeq" id="WP_285868853.1">
    <property type="nucleotide sequence ID" value="NZ_JARFYM010000008.1"/>
</dbReference>
<keyword evidence="2" id="KW-1185">Reference proteome</keyword>
<feature type="non-terminal residue" evidence="1">
    <location>
        <position position="86"/>
    </location>
</feature>
<comment type="caution">
    <text evidence="1">The sequence shown here is derived from an EMBL/GenBank/DDBJ whole genome shotgun (WGS) entry which is preliminary data.</text>
</comment>
<evidence type="ECO:0000313" key="1">
    <source>
        <dbReference type="EMBL" id="MDL2399837.1"/>
    </source>
</evidence>
<reference evidence="1" key="1">
    <citation type="submission" date="2023-06" db="EMBL/GenBank/DDBJ databases">
        <title>Phylogenetic Diversity of Rhizobium strains.</title>
        <authorList>
            <person name="Moura F.T."/>
            <person name="Helene L.C.F."/>
            <person name="Hungria M."/>
        </authorList>
    </citation>
    <scope>NUCLEOTIDE SEQUENCE</scope>
    <source>
        <strain evidence="1">CCGE526</strain>
    </source>
</reference>
<proteinExistence type="predicted"/>
<name>A0ABT7JU09_9HYPH</name>
<accession>A0ABT7JU09</accession>
<evidence type="ECO:0000313" key="2">
    <source>
        <dbReference type="Proteomes" id="UP001172645"/>
    </source>
</evidence>
<gene>
    <name evidence="1" type="ORF">PY649_13095</name>
</gene>
<protein>
    <submittedName>
        <fullName evidence="1">Uncharacterized protein</fullName>
    </submittedName>
</protein>
<organism evidence="1 2">
    <name type="scientific">Rhizobium mayense</name>
    <dbReference type="NCBI Taxonomy" id="1312184"/>
    <lineage>
        <taxon>Bacteria</taxon>
        <taxon>Pseudomonadati</taxon>
        <taxon>Pseudomonadota</taxon>
        <taxon>Alphaproteobacteria</taxon>
        <taxon>Hyphomicrobiales</taxon>
        <taxon>Rhizobiaceae</taxon>
        <taxon>Rhizobium/Agrobacterium group</taxon>
        <taxon>Rhizobium</taxon>
    </lineage>
</organism>
<dbReference type="EMBL" id="JARFYM010000008">
    <property type="protein sequence ID" value="MDL2399837.1"/>
    <property type="molecule type" value="Genomic_DNA"/>
</dbReference>